<dbReference type="NCBIfam" id="NF006679">
    <property type="entry name" value="PRK09228.1"/>
    <property type="match status" value="1"/>
</dbReference>
<keyword evidence="11" id="KW-1185">Reference proteome</keyword>
<accession>A0A6M8HUZ1</accession>
<dbReference type="Pfam" id="PF01979">
    <property type="entry name" value="Amidohydro_1"/>
    <property type="match status" value="1"/>
</dbReference>
<dbReference type="GO" id="GO:0006147">
    <property type="term" value="P:guanine catabolic process"/>
    <property type="evidence" value="ECO:0007669"/>
    <property type="project" value="UniProtKB-UniRule"/>
</dbReference>
<dbReference type="SUPFAM" id="SSF51338">
    <property type="entry name" value="Composite domain of metallo-dependent hydrolases"/>
    <property type="match status" value="2"/>
</dbReference>
<dbReference type="PANTHER" id="PTHR11271:SF6">
    <property type="entry name" value="GUANINE DEAMINASE"/>
    <property type="match status" value="1"/>
</dbReference>
<dbReference type="GO" id="GO:0008270">
    <property type="term" value="F:zinc ion binding"/>
    <property type="evidence" value="ECO:0007669"/>
    <property type="project" value="UniProtKB-UniRule"/>
</dbReference>
<dbReference type="FunFam" id="3.20.20.140:FF:000022">
    <property type="entry name" value="Guanine deaminase"/>
    <property type="match status" value="1"/>
</dbReference>
<dbReference type="NCBIfam" id="TIGR02967">
    <property type="entry name" value="guan_deamin"/>
    <property type="match status" value="1"/>
</dbReference>
<dbReference type="InterPro" id="IPR032466">
    <property type="entry name" value="Metal_Hydrolase"/>
</dbReference>
<evidence type="ECO:0000256" key="2">
    <source>
        <dbReference type="ARBA" id="ARBA00006745"/>
    </source>
</evidence>
<comment type="pathway">
    <text evidence="1 8">Purine metabolism; guanine degradation; xanthine from guanine: step 1/1.</text>
</comment>
<dbReference type="Gene3D" id="2.30.40.10">
    <property type="entry name" value="Urease, subunit C, domain 1"/>
    <property type="match status" value="1"/>
</dbReference>
<dbReference type="InterPro" id="IPR006680">
    <property type="entry name" value="Amidohydro-rel"/>
</dbReference>
<evidence type="ECO:0000256" key="6">
    <source>
        <dbReference type="ARBA" id="ARBA00022833"/>
    </source>
</evidence>
<dbReference type="AlphaFoldDB" id="A0A6M8HUZ1"/>
<evidence type="ECO:0000256" key="1">
    <source>
        <dbReference type="ARBA" id="ARBA00004984"/>
    </source>
</evidence>
<dbReference type="GO" id="GO:0005829">
    <property type="term" value="C:cytosol"/>
    <property type="evidence" value="ECO:0007669"/>
    <property type="project" value="TreeGrafter"/>
</dbReference>
<comment type="cofactor">
    <cofactor evidence="8">
        <name>Zn(2+)</name>
        <dbReference type="ChEBI" id="CHEBI:29105"/>
    </cofactor>
    <text evidence="8">Binds 1 zinc ion per subunit.</text>
</comment>
<evidence type="ECO:0000256" key="8">
    <source>
        <dbReference type="RuleBase" id="RU366009"/>
    </source>
</evidence>
<evidence type="ECO:0000313" key="10">
    <source>
        <dbReference type="EMBL" id="QKE91995.1"/>
    </source>
</evidence>
<protein>
    <recommendedName>
        <fullName evidence="3 7">Guanine deaminase</fullName>
        <shortName evidence="8">Guanase</shortName>
        <ecNumber evidence="3 7">3.5.4.3</ecNumber>
    </recommendedName>
    <alternativeName>
        <fullName evidence="8">Guanine aminohydrolase</fullName>
    </alternativeName>
</protein>
<dbReference type="InterPro" id="IPR014311">
    <property type="entry name" value="Guanine_deaminase"/>
</dbReference>
<dbReference type="EC" id="3.5.4.3" evidence="3 7"/>
<reference evidence="10 11" key="1">
    <citation type="journal article" date="2014" name="World J. Microbiol. Biotechnol.">
        <title>Biodiversity and physiological characteristics of Antarctic and Arctic lichens-associated bacteria.</title>
        <authorList>
            <person name="Lee Y.M."/>
            <person name="Kim E.H."/>
            <person name="Lee H.K."/>
            <person name="Hong S.G."/>
        </authorList>
    </citation>
    <scope>NUCLEOTIDE SEQUENCE [LARGE SCALE GENOMIC DNA]</scope>
    <source>
        <strain evidence="10 11">PAMC 26569</strain>
    </source>
</reference>
<evidence type="ECO:0000256" key="7">
    <source>
        <dbReference type="NCBIfam" id="TIGR02967"/>
    </source>
</evidence>
<comment type="similarity">
    <text evidence="2 8">Belongs to the metallo-dependent hydrolases superfamily. ATZ/TRZ family.</text>
</comment>
<name>A0A6M8HUZ1_9PROT</name>
<dbReference type="Gene3D" id="3.20.20.140">
    <property type="entry name" value="Metal-dependent hydrolases"/>
    <property type="match status" value="1"/>
</dbReference>
<keyword evidence="5 8" id="KW-0378">Hydrolase</keyword>
<comment type="function">
    <text evidence="8">Catalyzes the hydrolytic deamination of guanine, producing xanthine and ammonia.</text>
</comment>
<dbReference type="RefSeq" id="WP_171833677.1">
    <property type="nucleotide sequence ID" value="NZ_CP053708.1"/>
</dbReference>
<dbReference type="PANTHER" id="PTHR11271">
    <property type="entry name" value="GUANINE DEAMINASE"/>
    <property type="match status" value="1"/>
</dbReference>
<evidence type="ECO:0000256" key="5">
    <source>
        <dbReference type="ARBA" id="ARBA00022801"/>
    </source>
</evidence>
<dbReference type="UniPathway" id="UPA00603">
    <property type="reaction ID" value="UER00660"/>
</dbReference>
<dbReference type="GO" id="GO:0008892">
    <property type="term" value="F:guanine deaminase activity"/>
    <property type="evidence" value="ECO:0007669"/>
    <property type="project" value="UniProtKB-UniRule"/>
</dbReference>
<organism evidence="10 11">
    <name type="scientific">Lichenicola cladoniae</name>
    <dbReference type="NCBI Taxonomy" id="1484109"/>
    <lineage>
        <taxon>Bacteria</taxon>
        <taxon>Pseudomonadati</taxon>
        <taxon>Pseudomonadota</taxon>
        <taxon>Alphaproteobacteria</taxon>
        <taxon>Acetobacterales</taxon>
        <taxon>Acetobacteraceae</taxon>
        <taxon>Lichenicola</taxon>
    </lineage>
</organism>
<dbReference type="EMBL" id="CP053708">
    <property type="protein sequence ID" value="QKE91995.1"/>
    <property type="molecule type" value="Genomic_DNA"/>
</dbReference>
<comment type="catalytic activity">
    <reaction evidence="8">
        <text>guanine + H2O + H(+) = xanthine + NH4(+)</text>
        <dbReference type="Rhea" id="RHEA:14665"/>
        <dbReference type="ChEBI" id="CHEBI:15377"/>
        <dbReference type="ChEBI" id="CHEBI:15378"/>
        <dbReference type="ChEBI" id="CHEBI:16235"/>
        <dbReference type="ChEBI" id="CHEBI:17712"/>
        <dbReference type="ChEBI" id="CHEBI:28938"/>
        <dbReference type="EC" id="3.5.4.3"/>
    </reaction>
</comment>
<evidence type="ECO:0000256" key="4">
    <source>
        <dbReference type="ARBA" id="ARBA00022723"/>
    </source>
</evidence>
<dbReference type="SUPFAM" id="SSF51556">
    <property type="entry name" value="Metallo-dependent hydrolases"/>
    <property type="match status" value="1"/>
</dbReference>
<keyword evidence="4 8" id="KW-0479">Metal-binding</keyword>
<keyword evidence="6 8" id="KW-0862">Zinc</keyword>
<evidence type="ECO:0000313" key="11">
    <source>
        <dbReference type="Proteomes" id="UP000500767"/>
    </source>
</evidence>
<gene>
    <name evidence="10" type="primary">guaD</name>
    <name evidence="10" type="ORF">HN018_19900</name>
</gene>
<evidence type="ECO:0000259" key="9">
    <source>
        <dbReference type="Pfam" id="PF01979"/>
    </source>
</evidence>
<proteinExistence type="inferred from homology"/>
<feature type="domain" description="Amidohydrolase-related" evidence="9">
    <location>
        <begin position="67"/>
        <end position="430"/>
    </location>
</feature>
<evidence type="ECO:0000256" key="3">
    <source>
        <dbReference type="ARBA" id="ARBA00012781"/>
    </source>
</evidence>
<dbReference type="KEGG" id="lck:HN018_19900"/>
<sequence length="454" mass="49359">MSVTALRGRIVSFKDDPFAGASADCLMHEPDGLVIIRDGRIEAVGPYDALCGKLPDAAIVVSYPDAIISAGFIDAHVHYPQLQMIGAYGAQLLEWLDRYVFPAELAFADAAHAGRVAKTFLRELLRAGTTTAAVYCTVHPHSVDAFFAESERFNTRMIAGKVLMDRHAPPALLDTAERGYDESLALIRRWHGRGRQLYAVTPRFAPSCSPAQLDAAAGLLRQADGLFLQTHLAENLAEVEWVRTLFPGSSSYLDVYEKAGLVGERSIFGHAIHLREQDFCTCHRTGAALAHCPTSNRFLGSGAFRLFDALDPRRPVRVALGTDVGAGTSLSQLATLNEAYKTAQSLGHPLDAIQAFWLATLGGARALRLDDRIGRVAPGYEADLCVLDLKATPLLAFRTGFCDSVEELLFTLMTLGDDRMVRATWVAGVPVYDRDRGDDARFQPPASQAAASRT</sequence>
<dbReference type="InterPro" id="IPR011059">
    <property type="entry name" value="Metal-dep_hydrolase_composite"/>
</dbReference>
<dbReference type="InterPro" id="IPR051607">
    <property type="entry name" value="Metallo-dep_hydrolases"/>
</dbReference>
<dbReference type="Proteomes" id="UP000500767">
    <property type="component" value="Chromosome"/>
</dbReference>